<feature type="transmembrane region" description="Helical" evidence="8">
    <location>
        <begin position="195"/>
        <end position="214"/>
    </location>
</feature>
<keyword evidence="5 8" id="KW-1133">Transmembrane helix</keyword>
<dbReference type="RefSeq" id="WP_270685593.1">
    <property type="nucleotide sequence ID" value="NZ_JAQFWQ010000024.1"/>
</dbReference>
<proteinExistence type="inferred from homology"/>
<dbReference type="InterPro" id="IPR032816">
    <property type="entry name" value="VTT_dom"/>
</dbReference>
<feature type="compositionally biased region" description="Polar residues" evidence="7">
    <location>
        <begin position="30"/>
        <end position="39"/>
    </location>
</feature>
<evidence type="ECO:0000256" key="4">
    <source>
        <dbReference type="ARBA" id="ARBA00022692"/>
    </source>
</evidence>
<gene>
    <name evidence="10" type="ORF">O4J56_10830</name>
</gene>
<dbReference type="PANTHER" id="PTHR42709">
    <property type="entry name" value="ALKALINE PHOSPHATASE LIKE PROTEIN"/>
    <property type="match status" value="1"/>
</dbReference>
<evidence type="ECO:0000256" key="5">
    <source>
        <dbReference type="ARBA" id="ARBA00022989"/>
    </source>
</evidence>
<evidence type="ECO:0000256" key="8">
    <source>
        <dbReference type="SAM" id="Phobius"/>
    </source>
</evidence>
<protein>
    <submittedName>
        <fullName evidence="10">VTT domain-containing protein</fullName>
    </submittedName>
</protein>
<keyword evidence="11" id="KW-1185">Reference proteome</keyword>
<dbReference type="PANTHER" id="PTHR42709:SF6">
    <property type="entry name" value="UNDECAPRENYL PHOSPHATE TRANSPORTER A"/>
    <property type="match status" value="1"/>
</dbReference>
<reference evidence="10 11" key="1">
    <citation type="submission" date="2023-01" db="EMBL/GenBank/DDBJ databases">
        <title>Draft genome sequence of Nocardiopsis sp. RSe5-2 isolated from halophytes.</title>
        <authorList>
            <person name="Duangmal K."/>
            <person name="Chantavorakit T."/>
        </authorList>
    </citation>
    <scope>NUCLEOTIDE SEQUENCE [LARGE SCALE GENOMIC DNA]</scope>
    <source>
        <strain evidence="10 11">RSe5-2</strain>
    </source>
</reference>
<evidence type="ECO:0000259" key="9">
    <source>
        <dbReference type="Pfam" id="PF09335"/>
    </source>
</evidence>
<feature type="transmembrane region" description="Helical" evidence="8">
    <location>
        <begin position="234"/>
        <end position="251"/>
    </location>
</feature>
<feature type="transmembrane region" description="Helical" evidence="8">
    <location>
        <begin position="83"/>
        <end position="106"/>
    </location>
</feature>
<dbReference type="Proteomes" id="UP001527866">
    <property type="component" value="Unassembled WGS sequence"/>
</dbReference>
<sequence length="276" mass="28625">MTNTPAEDQENASPGEPVPAGSQEAAPAGSQESAPSPSTDPDDRPYLPWRGKATRTDKALAGTILGIVLLMLALWPLRPFLIAQAPVALAFVTGSKAATGAVAAFASVGRYPLWLALVAGTVGMAKFDWLFWWTGRQWGQGIVNMFAQGDRAKRFAAQAHGFNPWILRGAVLLAVLPGVPSALVYALAGWTGMRLGTFLVFNVLGSLGMASVVVAAGYSSGEAGVELITAIDSYALWISLAIIFAMAYLGAKKAGKSAQAAQGASGGTPSTTQESD</sequence>
<evidence type="ECO:0000313" key="10">
    <source>
        <dbReference type="EMBL" id="MDA2811131.1"/>
    </source>
</evidence>
<feature type="transmembrane region" description="Helical" evidence="8">
    <location>
        <begin position="59"/>
        <end position="77"/>
    </location>
</feature>
<feature type="transmembrane region" description="Helical" evidence="8">
    <location>
        <begin position="165"/>
        <end position="188"/>
    </location>
</feature>
<name>A0ABT4U358_9ACTN</name>
<accession>A0ABT4U358</accession>
<evidence type="ECO:0000256" key="6">
    <source>
        <dbReference type="ARBA" id="ARBA00023136"/>
    </source>
</evidence>
<feature type="transmembrane region" description="Helical" evidence="8">
    <location>
        <begin position="113"/>
        <end position="132"/>
    </location>
</feature>
<comment type="similarity">
    <text evidence="2">Belongs to the DedA family.</text>
</comment>
<evidence type="ECO:0000313" key="11">
    <source>
        <dbReference type="Proteomes" id="UP001527866"/>
    </source>
</evidence>
<keyword evidence="3" id="KW-1003">Cell membrane</keyword>
<dbReference type="InterPro" id="IPR051311">
    <property type="entry name" value="DedA_domain"/>
</dbReference>
<comment type="caution">
    <text evidence="10">The sequence shown here is derived from an EMBL/GenBank/DDBJ whole genome shotgun (WGS) entry which is preliminary data.</text>
</comment>
<evidence type="ECO:0000256" key="3">
    <source>
        <dbReference type="ARBA" id="ARBA00022475"/>
    </source>
</evidence>
<keyword evidence="4 8" id="KW-0812">Transmembrane</keyword>
<feature type="region of interest" description="Disordered" evidence="7">
    <location>
        <begin position="1"/>
        <end position="51"/>
    </location>
</feature>
<organism evidence="10 11">
    <name type="scientific">Nocardiopsis endophytica</name>
    <dbReference type="NCBI Taxonomy" id="3018445"/>
    <lineage>
        <taxon>Bacteria</taxon>
        <taxon>Bacillati</taxon>
        <taxon>Actinomycetota</taxon>
        <taxon>Actinomycetes</taxon>
        <taxon>Streptosporangiales</taxon>
        <taxon>Nocardiopsidaceae</taxon>
        <taxon>Nocardiopsis</taxon>
    </lineage>
</organism>
<evidence type="ECO:0000256" key="2">
    <source>
        <dbReference type="ARBA" id="ARBA00010792"/>
    </source>
</evidence>
<comment type="subcellular location">
    <subcellularLocation>
        <location evidence="1">Cell membrane</location>
        <topology evidence="1">Multi-pass membrane protein</topology>
    </subcellularLocation>
</comment>
<keyword evidence="6 8" id="KW-0472">Membrane</keyword>
<dbReference type="Pfam" id="PF09335">
    <property type="entry name" value="VTT_dom"/>
    <property type="match status" value="1"/>
</dbReference>
<feature type="domain" description="VTT" evidence="9">
    <location>
        <begin position="103"/>
        <end position="218"/>
    </location>
</feature>
<dbReference type="EMBL" id="JAQFWQ010000024">
    <property type="protein sequence ID" value="MDA2811131.1"/>
    <property type="molecule type" value="Genomic_DNA"/>
</dbReference>
<evidence type="ECO:0000256" key="1">
    <source>
        <dbReference type="ARBA" id="ARBA00004651"/>
    </source>
</evidence>
<evidence type="ECO:0000256" key="7">
    <source>
        <dbReference type="SAM" id="MobiDB-lite"/>
    </source>
</evidence>